<evidence type="ECO:0000313" key="7">
    <source>
        <dbReference type="EnsemblMetazoa" id="XP_031777711"/>
    </source>
</evidence>
<comment type="similarity">
    <text evidence="1">Belongs to the MsrA Met sulfoxide reductase family.</text>
</comment>
<reference evidence="7" key="1">
    <citation type="submission" date="2021-01" db="UniProtKB">
        <authorList>
            <consortium name="EnsemblMetazoa"/>
        </authorList>
    </citation>
    <scope>IDENTIFICATION</scope>
</reference>
<dbReference type="PANTHER" id="PTHR43774">
    <property type="entry name" value="PEPTIDE METHIONINE SULFOXIDE REDUCTASE"/>
    <property type="match status" value="1"/>
</dbReference>
<dbReference type="InterPro" id="IPR049006">
    <property type="entry name" value="MsrA_helical"/>
</dbReference>
<dbReference type="InParanoid" id="A0A7M7Q0Q4"/>
<dbReference type="GeneID" id="100679627"/>
<dbReference type="Pfam" id="PF20939">
    <property type="entry name" value="MsrA_helical"/>
    <property type="match status" value="1"/>
</dbReference>
<evidence type="ECO:0000259" key="5">
    <source>
        <dbReference type="Pfam" id="PF01625"/>
    </source>
</evidence>
<evidence type="ECO:0000256" key="3">
    <source>
        <dbReference type="ARBA" id="ARBA00023002"/>
    </source>
</evidence>
<evidence type="ECO:0000259" key="6">
    <source>
        <dbReference type="Pfam" id="PF20939"/>
    </source>
</evidence>
<dbReference type="HAMAP" id="MF_01401">
    <property type="entry name" value="MsrA"/>
    <property type="match status" value="1"/>
</dbReference>
<feature type="domain" description="Selenoprotein methionine sulfoxide reductase A helical" evidence="6">
    <location>
        <begin position="164"/>
        <end position="207"/>
    </location>
</feature>
<proteinExistence type="inferred from homology"/>
<dbReference type="SUPFAM" id="SSF55068">
    <property type="entry name" value="Peptide methionine sulfoxide reductase"/>
    <property type="match status" value="1"/>
</dbReference>
<organism evidence="7 8">
    <name type="scientific">Nasonia vitripennis</name>
    <name type="common">Parasitic wasp</name>
    <dbReference type="NCBI Taxonomy" id="7425"/>
    <lineage>
        <taxon>Eukaryota</taxon>
        <taxon>Metazoa</taxon>
        <taxon>Ecdysozoa</taxon>
        <taxon>Arthropoda</taxon>
        <taxon>Hexapoda</taxon>
        <taxon>Insecta</taxon>
        <taxon>Pterygota</taxon>
        <taxon>Neoptera</taxon>
        <taxon>Endopterygota</taxon>
        <taxon>Hymenoptera</taxon>
        <taxon>Apocrita</taxon>
        <taxon>Proctotrupomorpha</taxon>
        <taxon>Chalcidoidea</taxon>
        <taxon>Pteromalidae</taxon>
        <taxon>Pteromalinae</taxon>
        <taxon>Nasonia</taxon>
    </lineage>
</organism>
<accession>A0A7M7Q0Q4</accession>
<evidence type="ECO:0000256" key="1">
    <source>
        <dbReference type="ARBA" id="ARBA00005591"/>
    </source>
</evidence>
<dbReference type="FunCoup" id="A0A7M7Q0Q4">
    <property type="interactions" value="813"/>
</dbReference>
<sequence>MPGQLEEVSVSSKRATFGMGCFWAGDSLFGACPGVIRTSVGYAGGTKDNPAYRSLGDHTEVIHMEYDPEVISYSQLLDLFWNNHEYGLTTNIKRQYMSLILYHDEEQRLAAEKSRDHQQRERNEKFVTEISPFNKFYPAEDYHQKYRLQDHPWLLENIGVKSSEHLRSSALAAKLNGYLAGAVSLEEYEREAPALGLSDKAIQYVRKYVIERQGNGLYC</sequence>
<feature type="domain" description="Peptide methionine sulphoxide reductase MsrA" evidence="5">
    <location>
        <begin position="15"/>
        <end position="149"/>
    </location>
</feature>
<dbReference type="NCBIfam" id="TIGR00401">
    <property type="entry name" value="msrA"/>
    <property type="match status" value="1"/>
</dbReference>
<evidence type="ECO:0000256" key="4">
    <source>
        <dbReference type="ARBA" id="ARBA00030643"/>
    </source>
</evidence>
<dbReference type="EnsemblMetazoa" id="XM_031921851">
    <property type="protein sequence ID" value="XP_031777711"/>
    <property type="gene ID" value="LOC100679627"/>
</dbReference>
<keyword evidence="3" id="KW-0560">Oxidoreductase</keyword>
<dbReference type="Proteomes" id="UP000002358">
    <property type="component" value="Chromosome 1"/>
</dbReference>
<dbReference type="Pfam" id="PF01625">
    <property type="entry name" value="PMSR"/>
    <property type="match status" value="1"/>
</dbReference>
<dbReference type="FunFam" id="3.30.1060.10:FF:000004">
    <property type="entry name" value="Peptide methionine sulfoxide reductase A5"/>
    <property type="match status" value="1"/>
</dbReference>
<dbReference type="Gene3D" id="3.30.1060.10">
    <property type="entry name" value="Peptide methionine sulphoxide reductase MsrA"/>
    <property type="match status" value="1"/>
</dbReference>
<evidence type="ECO:0000313" key="8">
    <source>
        <dbReference type="Proteomes" id="UP000002358"/>
    </source>
</evidence>
<dbReference type="RefSeq" id="XP_031777711.1">
    <property type="nucleotide sequence ID" value="XM_031921851.2"/>
</dbReference>
<protein>
    <recommendedName>
        <fullName evidence="2">peptide-methionine (S)-S-oxide reductase</fullName>
        <ecNumber evidence="2">1.8.4.11</ecNumber>
    </recommendedName>
    <alternativeName>
        <fullName evidence="4">Peptide-methionine (S)-S-oxide reductase</fullName>
    </alternativeName>
</protein>
<dbReference type="KEGG" id="nvi:100679627"/>
<dbReference type="CTD" id="4482"/>
<keyword evidence="8" id="KW-1185">Reference proteome</keyword>
<dbReference type="InterPro" id="IPR002569">
    <property type="entry name" value="Met_Sox_Rdtase_MsrA_dom"/>
</dbReference>
<dbReference type="AlphaFoldDB" id="A0A7M7Q0Q4"/>
<dbReference type="GO" id="GO:0008113">
    <property type="term" value="F:peptide-methionine (S)-S-oxide reductase activity"/>
    <property type="evidence" value="ECO:0007669"/>
    <property type="project" value="UniProtKB-EC"/>
</dbReference>
<dbReference type="SMR" id="A0A7M7Q0Q4"/>
<dbReference type="OrthoDB" id="77405at2759"/>
<evidence type="ECO:0000256" key="2">
    <source>
        <dbReference type="ARBA" id="ARBA00012502"/>
    </source>
</evidence>
<dbReference type="EC" id="1.8.4.11" evidence="2"/>
<name>A0A7M7Q0Q4_NASVI</name>
<dbReference type="InterPro" id="IPR036509">
    <property type="entry name" value="Met_Sox_Rdtase_MsrA_sf"/>
</dbReference>
<dbReference type="PANTHER" id="PTHR43774:SF1">
    <property type="entry name" value="PEPTIDE METHIONINE SULFOXIDE REDUCTASE MSRA 2"/>
    <property type="match status" value="1"/>
</dbReference>